<dbReference type="EMBL" id="MT143561">
    <property type="protein sequence ID" value="QJA98200.1"/>
    <property type="molecule type" value="Genomic_DNA"/>
</dbReference>
<protein>
    <submittedName>
        <fullName evidence="1">Uncharacterized protein</fullName>
    </submittedName>
</protein>
<name>A0A6M3LSJ3_9ZZZZ</name>
<proteinExistence type="predicted"/>
<reference evidence="1" key="1">
    <citation type="submission" date="2020-03" db="EMBL/GenBank/DDBJ databases">
        <title>The deep terrestrial virosphere.</title>
        <authorList>
            <person name="Holmfeldt K."/>
            <person name="Nilsson E."/>
            <person name="Simone D."/>
            <person name="Lopez-Fernandez M."/>
            <person name="Wu X."/>
            <person name="de Brujin I."/>
            <person name="Lundin D."/>
            <person name="Andersson A."/>
            <person name="Bertilsson S."/>
            <person name="Dopson M."/>
        </authorList>
    </citation>
    <scope>NUCLEOTIDE SEQUENCE</scope>
    <source>
        <strain evidence="1">MM171A02138</strain>
    </source>
</reference>
<sequence>MIRNTELKTLELEISTTSGIVGDQVPAGMKRWITFLAVDTRIIAGGASQLGVYLASVAVSNPTKASIIATGNRRLLSFLRATQTSGMRKTPLTIPKNPSVDNPLFSIVAEKWLGVYATSAGGLLTMQYFDE</sequence>
<dbReference type="AlphaFoldDB" id="A0A6M3LSJ3"/>
<gene>
    <name evidence="1" type="ORF">MM171A02138_0002</name>
</gene>
<evidence type="ECO:0000313" key="1">
    <source>
        <dbReference type="EMBL" id="QJA98200.1"/>
    </source>
</evidence>
<organism evidence="1">
    <name type="scientific">viral metagenome</name>
    <dbReference type="NCBI Taxonomy" id="1070528"/>
    <lineage>
        <taxon>unclassified sequences</taxon>
        <taxon>metagenomes</taxon>
        <taxon>organismal metagenomes</taxon>
    </lineage>
</organism>
<accession>A0A6M3LSJ3</accession>